<evidence type="ECO:0000313" key="1">
    <source>
        <dbReference type="EMBL" id="OJD12079.1"/>
    </source>
</evidence>
<dbReference type="OrthoDB" id="3479711at2759"/>
<dbReference type="Pfam" id="PF21691">
    <property type="entry name" value="LDL"/>
    <property type="match status" value="1"/>
</dbReference>
<accession>A0A1J9Q786</accession>
<organism evidence="1 2">
    <name type="scientific">Emergomyces pasteurianus Ep9510</name>
    <dbReference type="NCBI Taxonomy" id="1447872"/>
    <lineage>
        <taxon>Eukaryota</taxon>
        <taxon>Fungi</taxon>
        <taxon>Dikarya</taxon>
        <taxon>Ascomycota</taxon>
        <taxon>Pezizomycotina</taxon>
        <taxon>Eurotiomycetes</taxon>
        <taxon>Eurotiomycetidae</taxon>
        <taxon>Onygenales</taxon>
        <taxon>Ajellomycetaceae</taxon>
        <taxon>Emergomyces</taxon>
    </lineage>
</organism>
<proteinExistence type="predicted"/>
<evidence type="ECO:0000313" key="2">
    <source>
        <dbReference type="Proteomes" id="UP000182235"/>
    </source>
</evidence>
<sequence>MGKEKVYVGHLGPFASAGECFYAGHDVVYTCYGKNNGGSWTYQGKSINVNFCKW</sequence>
<dbReference type="AlphaFoldDB" id="A0A1J9Q786"/>
<keyword evidence="2" id="KW-1185">Reference proteome</keyword>
<reference evidence="1 2" key="1">
    <citation type="submission" date="2015-07" db="EMBL/GenBank/DDBJ databases">
        <title>Emmonsia species relationships and genome sequence.</title>
        <authorList>
            <consortium name="The Broad Institute Genomics Platform"/>
            <person name="Cuomo C.A."/>
            <person name="Munoz J.F."/>
            <person name="Imamovic A."/>
            <person name="Priest M.E."/>
            <person name="Young S."/>
            <person name="Clay O.K."/>
            <person name="McEwen J.G."/>
        </authorList>
    </citation>
    <scope>NUCLEOTIDE SEQUENCE [LARGE SCALE GENOMIC DNA]</scope>
    <source>
        <strain evidence="1 2">UAMH 9510</strain>
    </source>
</reference>
<comment type="caution">
    <text evidence="1">The sequence shown here is derived from an EMBL/GenBank/DDBJ whole genome shotgun (WGS) entry which is preliminary data.</text>
</comment>
<protein>
    <submittedName>
        <fullName evidence="1">Uncharacterized protein</fullName>
    </submittedName>
</protein>
<name>A0A1J9Q786_9EURO</name>
<gene>
    <name evidence="1" type="ORF">AJ78_07276</name>
</gene>
<dbReference type="VEuPathDB" id="FungiDB:AJ78_07276"/>
<dbReference type="EMBL" id="LGRN01000451">
    <property type="protein sequence ID" value="OJD12079.1"/>
    <property type="molecule type" value="Genomic_DNA"/>
</dbReference>
<dbReference type="Proteomes" id="UP000182235">
    <property type="component" value="Unassembled WGS sequence"/>
</dbReference>
<dbReference type="InterPro" id="IPR048508">
    <property type="entry name" value="LDL"/>
</dbReference>